<dbReference type="SUPFAM" id="SSF55298">
    <property type="entry name" value="YjgF-like"/>
    <property type="match status" value="1"/>
</dbReference>
<proteinExistence type="inferred from homology"/>
<dbReference type="InterPro" id="IPR006175">
    <property type="entry name" value="YjgF/YER057c/UK114"/>
</dbReference>
<dbReference type="PROSITE" id="PS01094">
    <property type="entry name" value="UPF0076"/>
    <property type="match status" value="1"/>
</dbReference>
<protein>
    <submittedName>
        <fullName evidence="2">Uncharacterized protein</fullName>
    </submittedName>
</protein>
<dbReference type="GO" id="GO:0005829">
    <property type="term" value="C:cytosol"/>
    <property type="evidence" value="ECO:0007669"/>
    <property type="project" value="TreeGrafter"/>
</dbReference>
<accession>X1D5H3</accession>
<dbReference type="InterPro" id="IPR035959">
    <property type="entry name" value="RutC-like_sf"/>
</dbReference>
<reference evidence="2" key="1">
    <citation type="journal article" date="2014" name="Front. Microbiol.">
        <title>High frequency of phylogenetically diverse reductive dehalogenase-homologous genes in deep subseafloor sedimentary metagenomes.</title>
        <authorList>
            <person name="Kawai M."/>
            <person name="Futagami T."/>
            <person name="Toyoda A."/>
            <person name="Takaki Y."/>
            <person name="Nishi S."/>
            <person name="Hori S."/>
            <person name="Arai W."/>
            <person name="Tsubouchi T."/>
            <person name="Morono Y."/>
            <person name="Uchiyama I."/>
            <person name="Ito T."/>
            <person name="Fujiyama A."/>
            <person name="Inagaki F."/>
            <person name="Takami H."/>
        </authorList>
    </citation>
    <scope>NUCLEOTIDE SEQUENCE</scope>
    <source>
        <strain evidence="2">Expedition CK06-06</strain>
    </source>
</reference>
<dbReference type="NCBIfam" id="TIGR00004">
    <property type="entry name" value="Rid family detoxifying hydrolase"/>
    <property type="match status" value="1"/>
</dbReference>
<dbReference type="AlphaFoldDB" id="X1D5H3"/>
<name>X1D5H3_9ZZZZ</name>
<comment type="caution">
    <text evidence="2">The sequence shown here is derived from an EMBL/GenBank/DDBJ whole genome shotgun (WGS) entry which is preliminary data.</text>
</comment>
<organism evidence="2">
    <name type="scientific">marine sediment metagenome</name>
    <dbReference type="NCBI Taxonomy" id="412755"/>
    <lineage>
        <taxon>unclassified sequences</taxon>
        <taxon>metagenomes</taxon>
        <taxon>ecological metagenomes</taxon>
    </lineage>
</organism>
<dbReference type="FunFam" id="3.30.1330.40:FF:000001">
    <property type="entry name" value="L-PSP family endoribonuclease"/>
    <property type="match status" value="1"/>
</dbReference>
<dbReference type="GO" id="GO:0019239">
    <property type="term" value="F:deaminase activity"/>
    <property type="evidence" value="ECO:0007669"/>
    <property type="project" value="TreeGrafter"/>
</dbReference>
<dbReference type="EMBL" id="BART01025395">
    <property type="protein sequence ID" value="GAH00369.1"/>
    <property type="molecule type" value="Genomic_DNA"/>
</dbReference>
<dbReference type="CDD" id="cd00448">
    <property type="entry name" value="YjgF_YER057c_UK114_family"/>
    <property type="match status" value="1"/>
</dbReference>
<sequence>MEKKIIVSSEKIPAAIGPYSPAVKVGKLMFVSGQLPVEPESGNLVKGDIQKQTRQILENLTLLLDLYSLTIKNVVKTTVFLKNMSNFSAFNKAYAEYFTEEFPARSCIEVARLPKDAEIEIEAIAICD</sequence>
<gene>
    <name evidence="2" type="ORF">S01H4_45590</name>
</gene>
<dbReference type="PANTHER" id="PTHR11803:SF39">
    <property type="entry name" value="2-IMINOBUTANOATE_2-IMINOPROPANOATE DEAMINASE"/>
    <property type="match status" value="1"/>
</dbReference>
<dbReference type="InterPro" id="IPR019897">
    <property type="entry name" value="RidA_CS"/>
</dbReference>
<dbReference type="Gene3D" id="3.30.1330.40">
    <property type="entry name" value="RutC-like"/>
    <property type="match status" value="1"/>
</dbReference>
<comment type="similarity">
    <text evidence="1">Belongs to the RutC family.</text>
</comment>
<dbReference type="PANTHER" id="PTHR11803">
    <property type="entry name" value="2-IMINOBUTANOATE/2-IMINOPROPANOATE DEAMINASE RIDA"/>
    <property type="match status" value="1"/>
</dbReference>
<dbReference type="Pfam" id="PF01042">
    <property type="entry name" value="Ribonuc_L-PSP"/>
    <property type="match status" value="1"/>
</dbReference>
<evidence type="ECO:0000313" key="2">
    <source>
        <dbReference type="EMBL" id="GAH00369.1"/>
    </source>
</evidence>
<evidence type="ECO:0000256" key="1">
    <source>
        <dbReference type="ARBA" id="ARBA00010552"/>
    </source>
</evidence>
<dbReference type="InterPro" id="IPR006056">
    <property type="entry name" value="RidA"/>
</dbReference>